<dbReference type="PROSITE" id="PS51278">
    <property type="entry name" value="GATASE_TYPE_2"/>
    <property type="match status" value="1"/>
</dbReference>
<dbReference type="PANTHER" id="PTHR43187:SF1">
    <property type="entry name" value="GLUTAMINE AMIDOTRANSFERASE DUG3-RELATED"/>
    <property type="match status" value="1"/>
</dbReference>
<dbReference type="EMBL" id="JAAGKH010000011">
    <property type="protein sequence ID" value="NDR88540.1"/>
    <property type="molecule type" value="Genomic_DNA"/>
</dbReference>
<dbReference type="InterPro" id="IPR052373">
    <property type="entry name" value="Gamma-glu_amide_hydrolase"/>
</dbReference>
<dbReference type="KEGG" id="ftv:CH67_1118"/>
<name>A0A0B6E7X1_FRATU</name>
<keyword evidence="1" id="KW-0315">Glutamine amidotransferase</keyword>
<keyword evidence="1" id="KW-0808">Transferase</keyword>
<dbReference type="CDD" id="cd01908">
    <property type="entry name" value="YafJ"/>
    <property type="match status" value="1"/>
</dbReference>
<protein>
    <submittedName>
        <fullName evidence="1">Class II glutamine amidotransferase</fullName>
    </submittedName>
</protein>
<dbReference type="eggNOG" id="COG0121">
    <property type="taxonomic scope" value="Bacteria"/>
</dbReference>
<dbReference type="SUPFAM" id="SSF56235">
    <property type="entry name" value="N-terminal nucleophile aminohydrolases (Ntn hydrolases)"/>
    <property type="match status" value="1"/>
</dbReference>
<dbReference type="HOGENOM" id="CLU_042555_0_0_6"/>
<comment type="caution">
    <text evidence="1">The sequence shown here is derived from an EMBL/GenBank/DDBJ whole genome shotgun (WGS) entry which is preliminary data.</text>
</comment>
<dbReference type="KEGG" id="ftc:DA46_2026"/>
<dbReference type="InterPro" id="IPR026869">
    <property type="entry name" value="EgtC-like"/>
</dbReference>
<dbReference type="RefSeq" id="WP_003015318.1">
    <property type="nucleotide sequence ID" value="NZ_CP009693.1"/>
</dbReference>
<sequence>MCRWLMYHGDKIKMSDLLVDPENSLIHQSIHSSQGAVPVNGDGFGVGWYTSLHKEPGVYKDPLPAWNNQNLISLAKHIKSRNFMAHVRASTIAPTSRVNCHPFTFKNHLFMHNGSIAGFDDIRQEIEQLVKPQYFKTRFGSTDSEAIFLLAVSNGLENDPKLAIVKSIEQITKIQAKNGLKESIKASIAYSNGETSYSLKISTIGNEPSLYYISYKDIIETLDLKKKNKFKNGFVVLSEPLVESDSYSYVNNYTCIEIRQNEFKVEKL</sequence>
<organism evidence="1">
    <name type="scientific">Francisella tularensis subsp. holarctica</name>
    <dbReference type="NCBI Taxonomy" id="119857"/>
    <lineage>
        <taxon>Bacteria</taxon>
        <taxon>Pseudomonadati</taxon>
        <taxon>Pseudomonadota</taxon>
        <taxon>Gammaproteobacteria</taxon>
        <taxon>Thiotrichales</taxon>
        <taxon>Francisellaceae</taxon>
        <taxon>Francisella</taxon>
    </lineage>
</organism>
<dbReference type="KEGG" id="ftz:CH68_850"/>
<dbReference type="OMA" id="SVHPAWN"/>
<reference evidence="1" key="2">
    <citation type="submission" date="2020-02" db="EMBL/GenBank/DDBJ databases">
        <title>Using affinity propagation clustering for identifying bacterial clades and subclades with whole-genome sequences of Francisella tularensis.</title>
        <authorList>
            <person name="Homeier-Bachmann T."/>
            <person name="Abdel-Glil M.Y."/>
            <person name="Hackbart A."/>
            <person name="Hotzel H."/>
            <person name="Tomaso H."/>
        </authorList>
    </citation>
    <scope>NUCLEOTIDE SEQUENCE</scope>
    <source>
        <strain evidence="1">17T1429</strain>
    </source>
</reference>
<dbReference type="Pfam" id="PF13230">
    <property type="entry name" value="GATase_4"/>
    <property type="match status" value="1"/>
</dbReference>
<proteinExistence type="predicted"/>
<accession>A0A0B6E7X1</accession>
<reference evidence="1" key="1">
    <citation type="submission" date="2019-08" db="EMBL/GenBank/DDBJ databases">
        <authorList>
            <person name="Busch A."/>
        </authorList>
    </citation>
    <scope>NUCLEOTIDE SEQUENCE</scope>
    <source>
        <strain evidence="1">17T1429</strain>
    </source>
</reference>
<gene>
    <name evidence="1" type="ORF">FWJ04_02245</name>
</gene>
<dbReference type="GO" id="GO:0016740">
    <property type="term" value="F:transferase activity"/>
    <property type="evidence" value="ECO:0007669"/>
    <property type="project" value="UniProtKB-KW"/>
</dbReference>
<dbReference type="InterPro" id="IPR029055">
    <property type="entry name" value="Ntn_hydrolases_N"/>
</dbReference>
<dbReference type="PANTHER" id="PTHR43187">
    <property type="entry name" value="GLUTAMINE AMIDOTRANSFERASE DUG3-RELATED"/>
    <property type="match status" value="1"/>
</dbReference>
<dbReference type="AlphaFoldDB" id="A0A0B6E7X1"/>
<evidence type="ECO:0000313" key="1">
    <source>
        <dbReference type="EMBL" id="NDR88540.1"/>
    </source>
</evidence>
<dbReference type="InterPro" id="IPR017932">
    <property type="entry name" value="GATase_2_dom"/>
</dbReference>
<dbReference type="Gene3D" id="3.60.20.10">
    <property type="entry name" value="Glutamine Phosphoribosylpyrophosphate, subunit 1, domain 1"/>
    <property type="match status" value="1"/>
</dbReference>